<reference evidence="8 10" key="2">
    <citation type="journal article" date="2015" name="Genome Announc.">
        <title>Expanding the biotechnology potential of lactobacilli through comparative genomics of 213 strains and associated genera.</title>
        <authorList>
            <person name="Sun Z."/>
            <person name="Harris H.M."/>
            <person name="McCann A."/>
            <person name="Guo C."/>
            <person name="Argimon S."/>
            <person name="Zhang W."/>
            <person name="Yang X."/>
            <person name="Jeffery I.B."/>
            <person name="Cooney J.C."/>
            <person name="Kagawa T.F."/>
            <person name="Liu W."/>
            <person name="Song Y."/>
            <person name="Salvetti E."/>
            <person name="Wrobel A."/>
            <person name="Rasinkangas P."/>
            <person name="Parkhill J."/>
            <person name="Rea M.C."/>
            <person name="O'Sullivan O."/>
            <person name="Ritari J."/>
            <person name="Douillard F.P."/>
            <person name="Paul Ross R."/>
            <person name="Yang R."/>
            <person name="Briner A.E."/>
            <person name="Felis G.E."/>
            <person name="de Vos W.M."/>
            <person name="Barrangou R."/>
            <person name="Klaenhammer T.R."/>
            <person name="Caufield P.W."/>
            <person name="Cui Y."/>
            <person name="Zhang H."/>
            <person name="O'Toole P.W."/>
        </authorList>
    </citation>
    <scope>NUCLEOTIDE SEQUENCE [LARGE SCALE GENOMIC DNA]</scope>
    <source>
        <strain evidence="8 10">DSM 23908</strain>
    </source>
</reference>
<dbReference type="Proteomes" id="UP000051521">
    <property type="component" value="Unassembled WGS sequence"/>
</dbReference>
<dbReference type="EMBL" id="AYZO01000033">
    <property type="protein sequence ID" value="KRN10208.1"/>
    <property type="molecule type" value="Genomic_DNA"/>
</dbReference>
<dbReference type="CDD" id="cd06920">
    <property type="entry name" value="NEAT"/>
    <property type="match status" value="1"/>
</dbReference>
<gene>
    <name evidence="7" type="ORF">BN52_10030</name>
    <name evidence="8" type="ORF">FC38_GL001180</name>
</gene>
<evidence type="ECO:0000313" key="8">
    <source>
        <dbReference type="EMBL" id="KRN10208.1"/>
    </source>
</evidence>
<dbReference type="OrthoDB" id="2329522at2"/>
<dbReference type="SUPFAM" id="SSF158911">
    <property type="entry name" value="NEAT domain-like"/>
    <property type="match status" value="1"/>
</dbReference>
<dbReference type="Pfam" id="PF05031">
    <property type="entry name" value="NEAT"/>
    <property type="match status" value="1"/>
</dbReference>
<feature type="chain" id="PRO_5009961803" evidence="5">
    <location>
        <begin position="28"/>
        <end position="272"/>
    </location>
</feature>
<keyword evidence="2 5" id="KW-0732">Signal</keyword>
<dbReference type="GO" id="GO:0030313">
    <property type="term" value="C:cell envelope"/>
    <property type="evidence" value="ECO:0007669"/>
    <property type="project" value="UniProtKB-SubCell"/>
</dbReference>
<feature type="region of interest" description="Disordered" evidence="3">
    <location>
        <begin position="153"/>
        <end position="188"/>
    </location>
</feature>
<dbReference type="InterPro" id="IPR037250">
    <property type="entry name" value="NEAT_dom_sf"/>
</dbReference>
<keyword evidence="4" id="KW-1133">Transmembrane helix</keyword>
<feature type="compositionally biased region" description="Polar residues" evidence="3">
    <location>
        <begin position="167"/>
        <end position="176"/>
    </location>
</feature>
<evidence type="ECO:0000313" key="9">
    <source>
        <dbReference type="Proteomes" id="UP000009326"/>
    </source>
</evidence>
<keyword evidence="4" id="KW-0812">Transmembrane</keyword>
<feature type="transmembrane region" description="Helical" evidence="4">
    <location>
        <begin position="233"/>
        <end position="259"/>
    </location>
</feature>
<reference evidence="7 9" key="1">
    <citation type="submission" date="2012-06" db="EMBL/GenBank/DDBJ databases">
        <title>Draft genome sequence of Lactobacillus gigeriorum CRBIP 24.85T, isolated from chicken crop.</title>
        <authorList>
            <person name="Cousin S."/>
            <person name="Ma L."/>
            <person name="Creno S."/>
            <person name="Clermont D."/>
            <person name="Loux V."/>
            <person name="Bizet C."/>
            <person name="Bouchier C."/>
        </authorList>
    </citation>
    <scope>NUCLEOTIDE SEQUENCE [LARGE SCALE GENOMIC DNA]</scope>
    <source>
        <strain evidence="9">CRBIP 24.85T</strain>
        <strain evidence="7">Type strain: CRBIP 24.85</strain>
    </source>
</reference>
<dbReference type="AlphaFoldDB" id="I7J2I6"/>
<evidence type="ECO:0000313" key="10">
    <source>
        <dbReference type="Proteomes" id="UP000051521"/>
    </source>
</evidence>
<evidence type="ECO:0000256" key="5">
    <source>
        <dbReference type="SAM" id="SignalP"/>
    </source>
</evidence>
<evidence type="ECO:0000256" key="1">
    <source>
        <dbReference type="ARBA" id="ARBA00004196"/>
    </source>
</evidence>
<evidence type="ECO:0000313" key="7">
    <source>
        <dbReference type="EMBL" id="CCI86907.1"/>
    </source>
</evidence>
<feature type="signal peptide" evidence="5">
    <location>
        <begin position="1"/>
        <end position="27"/>
    </location>
</feature>
<organism evidence="7 9">
    <name type="scientific">Lactobacillus gigeriorum DSM 23908 = CRBIP 24.85</name>
    <dbReference type="NCBI Taxonomy" id="1423751"/>
    <lineage>
        <taxon>Bacteria</taxon>
        <taxon>Bacillati</taxon>
        <taxon>Bacillota</taxon>
        <taxon>Bacilli</taxon>
        <taxon>Lactobacillales</taxon>
        <taxon>Lactobacillaceae</taxon>
        <taxon>Lactobacillus</taxon>
    </lineage>
</organism>
<accession>I7J2I6</accession>
<proteinExistence type="predicted"/>
<keyword evidence="4" id="KW-0472">Membrane</keyword>
<dbReference type="RefSeq" id="WP_008472986.1">
    <property type="nucleotide sequence ID" value="NZ_AYZO01000033.1"/>
</dbReference>
<evidence type="ECO:0000259" key="6">
    <source>
        <dbReference type="PROSITE" id="PS50978"/>
    </source>
</evidence>
<comment type="caution">
    <text evidence="7">The sequence shown here is derived from an EMBL/GenBank/DDBJ whole genome shotgun (WGS) entry which is preliminary data.</text>
</comment>
<dbReference type="Gene3D" id="2.60.40.1850">
    <property type="match status" value="1"/>
</dbReference>
<sequence length="272" mass="30420">MKTFKKIVGPMLLLIFAMIFYQHAVMATDNNINYDTYKYGTHQTSMASTYYLRPAQVKTVGSKYLVTMTIRTKKALGAWPVQVLSIDNQAPMNVQKTRHGSDYDYVYSFETSDLSRIISSKIKVDVPGVYHATHMLSFKFDSQAIPKLNSSAGTTTAKKAEKVDGKTQMSSQTNKGTKAEAKTASPNDQEVAELILQAKKQAREVKNRELDLARMKTNQNIKNRQANEQNQKMFYYVILGGSLSLVVLIVAAVFFVFGFKTANGSKVSHEKA</sequence>
<dbReference type="Proteomes" id="UP000009326">
    <property type="component" value="Unassembled WGS sequence"/>
</dbReference>
<comment type="subcellular location">
    <subcellularLocation>
        <location evidence="1">Cell envelope</location>
    </subcellularLocation>
</comment>
<protein>
    <submittedName>
        <fullName evidence="7">Putative surface protein</fullName>
    </submittedName>
</protein>
<name>I7J2I6_9LACO</name>
<dbReference type="PROSITE" id="PS50978">
    <property type="entry name" value="NEAT"/>
    <property type="match status" value="1"/>
</dbReference>
<evidence type="ECO:0000256" key="2">
    <source>
        <dbReference type="ARBA" id="ARBA00022729"/>
    </source>
</evidence>
<dbReference type="EMBL" id="CAKC01000041">
    <property type="protein sequence ID" value="CCI86907.1"/>
    <property type="molecule type" value="Genomic_DNA"/>
</dbReference>
<dbReference type="STRING" id="1423751.FC38_GL001180"/>
<feature type="domain" description="NEAT" evidence="6">
    <location>
        <begin position="25"/>
        <end position="158"/>
    </location>
</feature>
<dbReference type="PATRIC" id="fig|1423751.3.peg.1219"/>
<evidence type="ECO:0000256" key="4">
    <source>
        <dbReference type="SAM" id="Phobius"/>
    </source>
</evidence>
<dbReference type="InterPro" id="IPR006635">
    <property type="entry name" value="NEAT_dom"/>
</dbReference>
<keyword evidence="10" id="KW-1185">Reference proteome</keyword>
<evidence type="ECO:0000256" key="3">
    <source>
        <dbReference type="SAM" id="MobiDB-lite"/>
    </source>
</evidence>